<accession>A0A6A5YXD5</accession>
<organism evidence="1 2">
    <name type="scientific">Lophiotrema nucula</name>
    <dbReference type="NCBI Taxonomy" id="690887"/>
    <lineage>
        <taxon>Eukaryota</taxon>
        <taxon>Fungi</taxon>
        <taxon>Dikarya</taxon>
        <taxon>Ascomycota</taxon>
        <taxon>Pezizomycotina</taxon>
        <taxon>Dothideomycetes</taxon>
        <taxon>Pleosporomycetidae</taxon>
        <taxon>Pleosporales</taxon>
        <taxon>Lophiotremataceae</taxon>
        <taxon>Lophiotrema</taxon>
    </lineage>
</organism>
<keyword evidence="2" id="KW-1185">Reference proteome</keyword>
<gene>
    <name evidence="1" type="ORF">BDV96DRAFT_582900</name>
</gene>
<proteinExistence type="predicted"/>
<protein>
    <submittedName>
        <fullName evidence="1">Uncharacterized protein</fullName>
    </submittedName>
</protein>
<dbReference type="AlphaFoldDB" id="A0A6A5YXD5"/>
<name>A0A6A5YXD5_9PLEO</name>
<evidence type="ECO:0000313" key="1">
    <source>
        <dbReference type="EMBL" id="KAF2110801.1"/>
    </source>
</evidence>
<sequence>MVTVTTRELYTTTSWRSVAPLDVFDILPLRSCDGLSPVTQCLPLTSPGSRPRLSVHCIIVIMSKRHRGEEYRGVAVQATSTPKLQP</sequence>
<dbReference type="EMBL" id="ML977336">
    <property type="protein sequence ID" value="KAF2110801.1"/>
    <property type="molecule type" value="Genomic_DNA"/>
</dbReference>
<dbReference type="Proteomes" id="UP000799770">
    <property type="component" value="Unassembled WGS sequence"/>
</dbReference>
<reference evidence="1" key="1">
    <citation type="journal article" date="2020" name="Stud. Mycol.">
        <title>101 Dothideomycetes genomes: a test case for predicting lifestyles and emergence of pathogens.</title>
        <authorList>
            <person name="Haridas S."/>
            <person name="Albert R."/>
            <person name="Binder M."/>
            <person name="Bloem J."/>
            <person name="Labutti K."/>
            <person name="Salamov A."/>
            <person name="Andreopoulos B."/>
            <person name="Baker S."/>
            <person name="Barry K."/>
            <person name="Bills G."/>
            <person name="Bluhm B."/>
            <person name="Cannon C."/>
            <person name="Castanera R."/>
            <person name="Culley D."/>
            <person name="Daum C."/>
            <person name="Ezra D."/>
            <person name="Gonzalez J."/>
            <person name="Henrissat B."/>
            <person name="Kuo A."/>
            <person name="Liang C."/>
            <person name="Lipzen A."/>
            <person name="Lutzoni F."/>
            <person name="Magnuson J."/>
            <person name="Mondo S."/>
            <person name="Nolan M."/>
            <person name="Ohm R."/>
            <person name="Pangilinan J."/>
            <person name="Park H.-J."/>
            <person name="Ramirez L."/>
            <person name="Alfaro M."/>
            <person name="Sun H."/>
            <person name="Tritt A."/>
            <person name="Yoshinaga Y."/>
            <person name="Zwiers L.-H."/>
            <person name="Turgeon B."/>
            <person name="Goodwin S."/>
            <person name="Spatafora J."/>
            <person name="Crous P."/>
            <person name="Grigoriev I."/>
        </authorList>
    </citation>
    <scope>NUCLEOTIDE SEQUENCE</scope>
    <source>
        <strain evidence="1">CBS 627.86</strain>
    </source>
</reference>
<evidence type="ECO:0000313" key="2">
    <source>
        <dbReference type="Proteomes" id="UP000799770"/>
    </source>
</evidence>